<dbReference type="PROSITE" id="PS01009">
    <property type="entry name" value="CRISP_1"/>
    <property type="match status" value="1"/>
</dbReference>
<keyword evidence="1" id="KW-0732">Signal</keyword>
<dbReference type="PRINTS" id="PR00838">
    <property type="entry name" value="V5ALLERGEN"/>
</dbReference>
<dbReference type="EMBL" id="BPLQ01003352">
    <property type="protein sequence ID" value="GIX99832.1"/>
    <property type="molecule type" value="Genomic_DNA"/>
</dbReference>
<keyword evidence="4" id="KW-1185">Reference proteome</keyword>
<dbReference type="AlphaFoldDB" id="A0AAV4PQY4"/>
<dbReference type="PANTHER" id="PTHR10334">
    <property type="entry name" value="CYSTEINE-RICH SECRETORY PROTEIN-RELATED"/>
    <property type="match status" value="1"/>
</dbReference>
<dbReference type="InterPro" id="IPR002413">
    <property type="entry name" value="V5_allergen-like"/>
</dbReference>
<evidence type="ECO:0000313" key="4">
    <source>
        <dbReference type="Proteomes" id="UP001054837"/>
    </source>
</evidence>
<dbReference type="InterPro" id="IPR018244">
    <property type="entry name" value="Allrgn_V5/Tpx1_CS"/>
</dbReference>
<dbReference type="SMART" id="SM00198">
    <property type="entry name" value="SCP"/>
    <property type="match status" value="1"/>
</dbReference>
<organism evidence="3 4">
    <name type="scientific">Caerostris darwini</name>
    <dbReference type="NCBI Taxonomy" id="1538125"/>
    <lineage>
        <taxon>Eukaryota</taxon>
        <taxon>Metazoa</taxon>
        <taxon>Ecdysozoa</taxon>
        <taxon>Arthropoda</taxon>
        <taxon>Chelicerata</taxon>
        <taxon>Arachnida</taxon>
        <taxon>Araneae</taxon>
        <taxon>Araneomorphae</taxon>
        <taxon>Entelegynae</taxon>
        <taxon>Araneoidea</taxon>
        <taxon>Araneidae</taxon>
        <taxon>Caerostris</taxon>
    </lineage>
</organism>
<dbReference type="InterPro" id="IPR035940">
    <property type="entry name" value="CAP_sf"/>
</dbReference>
<feature type="chain" id="PRO_5043876104" description="SCP domain-containing protein" evidence="1">
    <location>
        <begin position="19"/>
        <end position="287"/>
    </location>
</feature>
<dbReference type="PRINTS" id="PR00837">
    <property type="entry name" value="V5TPXLIKE"/>
</dbReference>
<evidence type="ECO:0000259" key="2">
    <source>
        <dbReference type="SMART" id="SM00198"/>
    </source>
</evidence>
<evidence type="ECO:0000256" key="1">
    <source>
        <dbReference type="SAM" id="SignalP"/>
    </source>
</evidence>
<evidence type="ECO:0000313" key="3">
    <source>
        <dbReference type="EMBL" id="GIX99832.1"/>
    </source>
</evidence>
<dbReference type="PROSITE" id="PS01010">
    <property type="entry name" value="CRISP_2"/>
    <property type="match status" value="1"/>
</dbReference>
<proteinExistence type="predicted"/>
<dbReference type="CDD" id="cd05380">
    <property type="entry name" value="CAP_euk"/>
    <property type="match status" value="1"/>
</dbReference>
<dbReference type="InterPro" id="IPR001283">
    <property type="entry name" value="CRISP-related"/>
</dbReference>
<feature type="domain" description="SCP" evidence="2">
    <location>
        <begin position="52"/>
        <end position="210"/>
    </location>
</feature>
<dbReference type="Gene3D" id="3.40.33.10">
    <property type="entry name" value="CAP"/>
    <property type="match status" value="1"/>
</dbReference>
<accession>A0AAV4PQY4</accession>
<reference evidence="3 4" key="1">
    <citation type="submission" date="2021-06" db="EMBL/GenBank/DDBJ databases">
        <title>Caerostris darwini draft genome.</title>
        <authorList>
            <person name="Kono N."/>
            <person name="Arakawa K."/>
        </authorList>
    </citation>
    <scope>NUCLEOTIDE SEQUENCE [LARGE SCALE GENOMIC DNA]</scope>
</reference>
<dbReference type="InterPro" id="IPR014044">
    <property type="entry name" value="CAP_dom"/>
</dbReference>
<comment type="caution">
    <text evidence="3">The sequence shown here is derived from an EMBL/GenBank/DDBJ whole genome shotgun (WGS) entry which is preliminary data.</text>
</comment>
<name>A0AAV4PQY4_9ARAC</name>
<feature type="signal peptide" evidence="1">
    <location>
        <begin position="1"/>
        <end position="18"/>
    </location>
</feature>
<dbReference type="GO" id="GO:0005576">
    <property type="term" value="C:extracellular region"/>
    <property type="evidence" value="ECO:0007669"/>
    <property type="project" value="InterPro"/>
</dbReference>
<dbReference type="Pfam" id="PF00188">
    <property type="entry name" value="CAP"/>
    <property type="match status" value="1"/>
</dbReference>
<protein>
    <recommendedName>
        <fullName evidence="2">SCP domain-containing protein</fullName>
    </recommendedName>
</protein>
<sequence length="287" mass="32355">MMERQVQILLTLLFVTLAASNTCKYLKYSPNHSYCLPPNPQCELLDTGVAHADKHLVVKLHNEYRQKVATGRESGAGGLPPAANMMEMVWDNELAAIAQKHAEQCKFEHDCNDCRRVGRFSVGQNIYEGMSSGPPKHSDWEPMVKSFYDEVSMFDKSYIKPYVFGAWGHFSQVVWATSWRVGCGRATFMEDGWYTTFLVCNYGPAGNMYDGEMYKVGAPCSACPKGTCCGSTCRRYGRRFDYPGLCSFEFIYCFYFSGIFCPLKCAEHSIDTTGNESVSIQKDFLPI</sequence>
<dbReference type="Proteomes" id="UP001054837">
    <property type="component" value="Unassembled WGS sequence"/>
</dbReference>
<gene>
    <name evidence="3" type="ORF">CDAR_460661</name>
</gene>
<dbReference type="SUPFAM" id="SSF55797">
    <property type="entry name" value="PR-1-like"/>
    <property type="match status" value="1"/>
</dbReference>